<name>F5R908_METUF</name>
<dbReference type="GO" id="GO:0020037">
    <property type="term" value="F:heme binding"/>
    <property type="evidence" value="ECO:0007669"/>
    <property type="project" value="InterPro"/>
</dbReference>
<feature type="signal peptide" evidence="7">
    <location>
        <begin position="1"/>
        <end position="20"/>
    </location>
</feature>
<dbReference type="SUPFAM" id="SSF46626">
    <property type="entry name" value="Cytochrome c"/>
    <property type="match status" value="1"/>
</dbReference>
<evidence type="ECO:0000259" key="8">
    <source>
        <dbReference type="PROSITE" id="PS51007"/>
    </source>
</evidence>
<accession>F5R908</accession>
<keyword evidence="4" id="KW-0249">Electron transport</keyword>
<dbReference type="Pfam" id="PF00034">
    <property type="entry name" value="Cytochrom_C"/>
    <property type="match status" value="1"/>
</dbReference>
<dbReference type="PROSITE" id="PS51007">
    <property type="entry name" value="CYTC"/>
    <property type="match status" value="1"/>
</dbReference>
<evidence type="ECO:0000256" key="7">
    <source>
        <dbReference type="SAM" id="SignalP"/>
    </source>
</evidence>
<dbReference type="AlphaFoldDB" id="F5R908"/>
<keyword evidence="3 6" id="KW-0479">Metal-binding</keyword>
<dbReference type="Proteomes" id="UP000005019">
    <property type="component" value="Unassembled WGS sequence"/>
</dbReference>
<dbReference type="GO" id="GO:0009055">
    <property type="term" value="F:electron transfer activity"/>
    <property type="evidence" value="ECO:0007669"/>
    <property type="project" value="InterPro"/>
</dbReference>
<dbReference type="GO" id="GO:0046872">
    <property type="term" value="F:metal ion binding"/>
    <property type="evidence" value="ECO:0007669"/>
    <property type="project" value="UniProtKB-KW"/>
</dbReference>
<dbReference type="InterPro" id="IPR009056">
    <property type="entry name" value="Cyt_c-like_dom"/>
</dbReference>
<feature type="domain" description="Cytochrome c" evidence="8">
    <location>
        <begin position="18"/>
        <end position="105"/>
    </location>
</feature>
<organism evidence="9 10">
    <name type="scientific">Methyloversatilis universalis (strain ATCC BAA-1314 / DSM 25237 / JCM 13912 / CCUG 52030 / FAM5)</name>
    <dbReference type="NCBI Taxonomy" id="1000565"/>
    <lineage>
        <taxon>Bacteria</taxon>
        <taxon>Pseudomonadati</taxon>
        <taxon>Pseudomonadota</taxon>
        <taxon>Betaproteobacteria</taxon>
        <taxon>Nitrosomonadales</taxon>
        <taxon>Sterolibacteriaceae</taxon>
        <taxon>Methyloversatilis</taxon>
    </lineage>
</organism>
<dbReference type="InterPro" id="IPR036909">
    <property type="entry name" value="Cyt_c-like_dom_sf"/>
</dbReference>
<reference evidence="9 10" key="1">
    <citation type="journal article" date="2011" name="J. Bacteriol.">
        <title>Genome sequence of Methyloversatilis universalis FAM5T, a methylotrophic representative of the order Rhodocyclales.</title>
        <authorList>
            <person name="Kittichotirat W."/>
            <person name="Good N.M."/>
            <person name="Hall R."/>
            <person name="Bringel F."/>
            <person name="Lajus A."/>
            <person name="Medigue C."/>
            <person name="Smalley N.E."/>
            <person name="Beck D."/>
            <person name="Bumgarner R."/>
            <person name="Vuilleumier S."/>
            <person name="Kalyuzhnaya M.G."/>
        </authorList>
    </citation>
    <scope>NUCLEOTIDE SEQUENCE [LARGE SCALE GENOMIC DNA]</scope>
    <source>
        <strain evidence="10">ATCC BAA-1314 / JCM 13912 / FAM5</strain>
    </source>
</reference>
<evidence type="ECO:0000313" key="9">
    <source>
        <dbReference type="EMBL" id="EGK72975.1"/>
    </source>
</evidence>
<keyword evidence="1" id="KW-0813">Transport</keyword>
<evidence type="ECO:0000256" key="5">
    <source>
        <dbReference type="ARBA" id="ARBA00023004"/>
    </source>
</evidence>
<keyword evidence="7" id="KW-0732">Signal</keyword>
<evidence type="ECO:0000256" key="2">
    <source>
        <dbReference type="ARBA" id="ARBA00022617"/>
    </source>
</evidence>
<sequence length="105" mass="11102">MSARTLLAVAAVCLSPLAFAADGNADAAKDKISMCVGCHGIPGYQTAFPKTYKVPRIGGQYPEYIKAALQAYKNGDRKHPTMTGIAASLTEQDMADLAAYYGAQK</sequence>
<dbReference type="PANTHER" id="PTHR33751:SF9">
    <property type="entry name" value="CYTOCHROME C4"/>
    <property type="match status" value="1"/>
</dbReference>
<comment type="caution">
    <text evidence="9">The sequence shown here is derived from an EMBL/GenBank/DDBJ whole genome shotgun (WGS) entry which is preliminary data.</text>
</comment>
<feature type="chain" id="PRO_5003325665" evidence="7">
    <location>
        <begin position="21"/>
        <end position="105"/>
    </location>
</feature>
<keyword evidence="10" id="KW-1185">Reference proteome</keyword>
<dbReference type="PANTHER" id="PTHR33751">
    <property type="entry name" value="CBB3-TYPE CYTOCHROME C OXIDASE SUBUNIT FIXP"/>
    <property type="match status" value="1"/>
</dbReference>
<dbReference type="RefSeq" id="WP_008059064.1">
    <property type="nucleotide sequence ID" value="NZ_AFHG01000030.1"/>
</dbReference>
<dbReference type="STRING" id="1000565.METUNv1_00810"/>
<keyword evidence="5 6" id="KW-0408">Iron</keyword>
<gene>
    <name evidence="9" type="ORF">METUNv1_00810</name>
</gene>
<evidence type="ECO:0000256" key="4">
    <source>
        <dbReference type="ARBA" id="ARBA00022982"/>
    </source>
</evidence>
<evidence type="ECO:0000313" key="10">
    <source>
        <dbReference type="Proteomes" id="UP000005019"/>
    </source>
</evidence>
<dbReference type="InterPro" id="IPR050597">
    <property type="entry name" value="Cytochrome_c_Oxidase_Subunit"/>
</dbReference>
<evidence type="ECO:0000256" key="6">
    <source>
        <dbReference type="PROSITE-ProRule" id="PRU00433"/>
    </source>
</evidence>
<protein>
    <submittedName>
        <fullName evidence="9">Cytochrome c</fullName>
    </submittedName>
</protein>
<dbReference type="eggNOG" id="COG2863">
    <property type="taxonomic scope" value="Bacteria"/>
</dbReference>
<evidence type="ECO:0000256" key="1">
    <source>
        <dbReference type="ARBA" id="ARBA00022448"/>
    </source>
</evidence>
<dbReference type="OrthoDB" id="9796421at2"/>
<proteinExistence type="predicted"/>
<dbReference type="Gene3D" id="1.10.760.10">
    <property type="entry name" value="Cytochrome c-like domain"/>
    <property type="match status" value="1"/>
</dbReference>
<keyword evidence="2 6" id="KW-0349">Heme</keyword>
<dbReference type="EMBL" id="AFHG01000030">
    <property type="protein sequence ID" value="EGK72975.1"/>
    <property type="molecule type" value="Genomic_DNA"/>
</dbReference>
<evidence type="ECO:0000256" key="3">
    <source>
        <dbReference type="ARBA" id="ARBA00022723"/>
    </source>
</evidence>